<dbReference type="EMBL" id="JBHFNT010000217">
    <property type="protein sequence ID" value="MFB2837620.1"/>
    <property type="molecule type" value="Genomic_DNA"/>
</dbReference>
<dbReference type="InterPro" id="IPR002636">
    <property type="entry name" value="DUF29"/>
</dbReference>
<dbReference type="PANTHER" id="PTHR34235:SF3">
    <property type="entry name" value="SLR1203 PROTEIN"/>
    <property type="match status" value="1"/>
</dbReference>
<organism evidence="1 2">
    <name type="scientific">Floridaenema evergladense BLCC-F167</name>
    <dbReference type="NCBI Taxonomy" id="3153639"/>
    <lineage>
        <taxon>Bacteria</taxon>
        <taxon>Bacillati</taxon>
        <taxon>Cyanobacteriota</taxon>
        <taxon>Cyanophyceae</taxon>
        <taxon>Oscillatoriophycideae</taxon>
        <taxon>Aerosakkonematales</taxon>
        <taxon>Aerosakkonemataceae</taxon>
        <taxon>Floridanema</taxon>
        <taxon>Floridanema evergladense</taxon>
    </lineage>
</organism>
<comment type="caution">
    <text evidence="1">The sequence shown here is derived from an EMBL/GenBank/DDBJ whole genome shotgun (WGS) entry which is preliminary data.</text>
</comment>
<evidence type="ECO:0000313" key="1">
    <source>
        <dbReference type="EMBL" id="MFB2837620.1"/>
    </source>
</evidence>
<protein>
    <submittedName>
        <fullName evidence="1">DUF29 domain-containing protein</fullName>
    </submittedName>
</protein>
<keyword evidence="2" id="KW-1185">Reference proteome</keyword>
<name>A0ABV4WRB6_9CYAN</name>
<reference evidence="1 2" key="1">
    <citation type="submission" date="2024-09" db="EMBL/GenBank/DDBJ databases">
        <title>Floridaenema gen nov. (Aerosakkonemataceae, Aerosakkonematales ord. nov., Cyanobacteria) from benthic tropical and subtropical fresh waters, with the description of four new species.</title>
        <authorList>
            <person name="Moretto J.A."/>
            <person name="Berthold D.E."/>
            <person name="Lefler F.W."/>
            <person name="Huang I.-S."/>
            <person name="Laughinghouse H. IV."/>
        </authorList>
    </citation>
    <scope>NUCLEOTIDE SEQUENCE [LARGE SCALE GENOMIC DNA]</scope>
    <source>
        <strain evidence="1 2">BLCC-F167</strain>
    </source>
</reference>
<evidence type="ECO:0000313" key="2">
    <source>
        <dbReference type="Proteomes" id="UP001576780"/>
    </source>
</evidence>
<dbReference type="PANTHER" id="PTHR34235">
    <property type="entry name" value="SLR1203 PROTEIN-RELATED"/>
    <property type="match status" value="1"/>
</dbReference>
<gene>
    <name evidence="1" type="ORF">ACE1CA_24080</name>
</gene>
<dbReference type="Pfam" id="PF01724">
    <property type="entry name" value="DUF29"/>
    <property type="match status" value="1"/>
</dbReference>
<dbReference type="RefSeq" id="WP_413279962.1">
    <property type="nucleotide sequence ID" value="NZ_JBHFNT010000217.1"/>
</dbReference>
<sequence>MTTNQSMTIAIKSLYEQDLCLWLQANINLLKEGKFAEIDLENLLEELESMVKSEKNALKGNLRVLLMHLLKYKYQQEKRTNSWMYTIIEHRKRIRDAFKISPSLYRFFEEIFNESYQDARELAAGETGLSIKIFPPESPFTVEDVLNPDFLPYDNPENVE</sequence>
<dbReference type="Gene3D" id="1.20.1220.20">
    <property type="entry name" value="Uncharcterised protein PF01724"/>
    <property type="match status" value="1"/>
</dbReference>
<dbReference type="Proteomes" id="UP001576780">
    <property type="component" value="Unassembled WGS sequence"/>
</dbReference>
<accession>A0ABV4WRB6</accession>
<proteinExistence type="predicted"/>